<dbReference type="InterPro" id="IPR055235">
    <property type="entry name" value="ASD1_cat"/>
</dbReference>
<proteinExistence type="inferred from homology"/>
<evidence type="ECO:0000256" key="8">
    <source>
        <dbReference type="ARBA" id="ARBA00023295"/>
    </source>
</evidence>
<evidence type="ECO:0000256" key="2">
    <source>
        <dbReference type="ARBA" id="ARBA00004881"/>
    </source>
</evidence>
<evidence type="ECO:0000256" key="5">
    <source>
        <dbReference type="ARBA" id="ARBA00012670"/>
    </source>
</evidence>
<comment type="pathway">
    <text evidence="2">Glycan metabolism.</text>
</comment>
<dbReference type="EMBL" id="JASTZU010000003">
    <property type="protein sequence ID" value="MDL4839030.1"/>
    <property type="molecule type" value="Genomic_DNA"/>
</dbReference>
<evidence type="ECO:0000259" key="9">
    <source>
        <dbReference type="SMART" id="SM00813"/>
    </source>
</evidence>
<evidence type="ECO:0000256" key="7">
    <source>
        <dbReference type="ARBA" id="ARBA00023277"/>
    </source>
</evidence>
<gene>
    <name evidence="10" type="ORF">QQS35_00885</name>
</gene>
<dbReference type="Proteomes" id="UP001235343">
    <property type="component" value="Unassembled WGS sequence"/>
</dbReference>
<dbReference type="InterPro" id="IPR010720">
    <property type="entry name" value="Alpha-L-AF_C"/>
</dbReference>
<dbReference type="Gene3D" id="2.60.40.1180">
    <property type="entry name" value="Golgi alpha-mannosidase II"/>
    <property type="match status" value="1"/>
</dbReference>
<comment type="subunit">
    <text evidence="4">Homohexamer; trimer of dimers.</text>
</comment>
<reference evidence="10 11" key="1">
    <citation type="submission" date="2023-06" db="EMBL/GenBank/DDBJ databases">
        <title>Aquibacillus rhizosphaerae LR5S19.</title>
        <authorList>
            <person name="Sun J.-Q."/>
        </authorList>
    </citation>
    <scope>NUCLEOTIDE SEQUENCE [LARGE SCALE GENOMIC DNA]</scope>
    <source>
        <strain evidence="10 11">LR5S19</strain>
    </source>
</reference>
<evidence type="ECO:0000313" key="10">
    <source>
        <dbReference type="EMBL" id="MDL4839030.1"/>
    </source>
</evidence>
<keyword evidence="7" id="KW-0119">Carbohydrate metabolism</keyword>
<dbReference type="InterPro" id="IPR013780">
    <property type="entry name" value="Glyco_hydro_b"/>
</dbReference>
<comment type="similarity">
    <text evidence="3">Belongs to the glycosyl hydrolase 51 family.</text>
</comment>
<dbReference type="EC" id="3.2.1.55" evidence="5"/>
<feature type="domain" description="Alpha-L-arabinofuranosidase C-terminal" evidence="9">
    <location>
        <begin position="296"/>
        <end position="485"/>
    </location>
</feature>
<dbReference type="SUPFAM" id="SSF51445">
    <property type="entry name" value="(Trans)glycosidases"/>
    <property type="match status" value="1"/>
</dbReference>
<evidence type="ECO:0000256" key="1">
    <source>
        <dbReference type="ARBA" id="ARBA00001462"/>
    </source>
</evidence>
<evidence type="ECO:0000256" key="4">
    <source>
        <dbReference type="ARBA" id="ARBA00011165"/>
    </source>
</evidence>
<dbReference type="Pfam" id="PF22848">
    <property type="entry name" value="ASD1_dom"/>
    <property type="match status" value="1"/>
</dbReference>
<dbReference type="RefSeq" id="WP_285929827.1">
    <property type="nucleotide sequence ID" value="NZ_JASTZU010000003.1"/>
</dbReference>
<accession>A0ABT7L1L4</accession>
<comment type="catalytic activity">
    <reaction evidence="1">
        <text>Hydrolysis of terminal non-reducing alpha-L-arabinofuranoside residues in alpha-L-arabinosides.</text>
        <dbReference type="EC" id="3.2.1.55"/>
    </reaction>
</comment>
<evidence type="ECO:0000313" key="11">
    <source>
        <dbReference type="Proteomes" id="UP001235343"/>
    </source>
</evidence>
<keyword evidence="6" id="KW-0378">Hydrolase</keyword>
<name>A0ABT7L1L4_9BACI</name>
<sequence>MEKNKVVVNADVTQGTINKNIYGQFAEHLGRCIYEGLWVGEDSAIPNTKGIRNDVLGALKKLDIPVLRWPGGCFADEYHWKDGVGPRENRKRMVNTHWGGVVENNHFGTHEFMMLCELLETEPYINGNVGSGTVQEMSEWVEYMTFNGESPMANWRKENGREEPWKVKYFGVGNENWGCGGNMRPEYYADLYRRFQTYVRDYGDNKIYRIAGGANVDDYNWTEVLMREASHLMDGLSLHYYVHPGGFWDKGSATNFSADEWDESMYKAMYMGELIEKHGTIMDKYDPEKRIGMIVDEWGAWYAVEPGTNPGFLYQQNTIRDALIAGVTFNIFHDNCDRVVMANIAQMVNVIQAMVLTEEDKMLLTPTYHVFEMYKVHQDAEKVSLDLNVGNLAYGDKTYPQVSASASKKDGVVNISLCNLDKDNAATLALDLRGIDLSNVTGRIITASEMNAMNTFENPENIKPEAFTSFEVNGSQLDIDLPPMSVITLAAK</sequence>
<keyword evidence="8" id="KW-0326">Glycosidase</keyword>
<dbReference type="SMART" id="SM00813">
    <property type="entry name" value="Alpha-L-AF_C"/>
    <property type="match status" value="1"/>
</dbReference>
<keyword evidence="11" id="KW-1185">Reference proteome</keyword>
<protein>
    <recommendedName>
        <fullName evidence="5">non-reducing end alpha-L-arabinofuranosidase</fullName>
        <ecNumber evidence="5">3.2.1.55</ecNumber>
    </recommendedName>
</protein>
<comment type="caution">
    <text evidence="10">The sequence shown here is derived from an EMBL/GenBank/DDBJ whole genome shotgun (WGS) entry which is preliminary data.</text>
</comment>
<evidence type="ECO:0000256" key="3">
    <source>
        <dbReference type="ARBA" id="ARBA00007186"/>
    </source>
</evidence>
<organism evidence="10 11">
    <name type="scientific">Aquibacillus rhizosphaerae</name>
    <dbReference type="NCBI Taxonomy" id="3051431"/>
    <lineage>
        <taxon>Bacteria</taxon>
        <taxon>Bacillati</taxon>
        <taxon>Bacillota</taxon>
        <taxon>Bacilli</taxon>
        <taxon>Bacillales</taxon>
        <taxon>Bacillaceae</taxon>
        <taxon>Aquibacillus</taxon>
    </lineage>
</organism>
<dbReference type="Gene3D" id="3.20.20.80">
    <property type="entry name" value="Glycosidases"/>
    <property type="match status" value="1"/>
</dbReference>
<dbReference type="Pfam" id="PF06964">
    <property type="entry name" value="Alpha-L-AF_C"/>
    <property type="match status" value="1"/>
</dbReference>
<evidence type="ECO:0000256" key="6">
    <source>
        <dbReference type="ARBA" id="ARBA00022801"/>
    </source>
</evidence>
<dbReference type="InterPro" id="IPR017853">
    <property type="entry name" value="GH"/>
</dbReference>
<dbReference type="SUPFAM" id="SSF51011">
    <property type="entry name" value="Glycosyl hydrolase domain"/>
    <property type="match status" value="1"/>
</dbReference>
<dbReference type="PANTHER" id="PTHR43576">
    <property type="entry name" value="ALPHA-L-ARABINOFURANOSIDASE C-RELATED"/>
    <property type="match status" value="1"/>
</dbReference>
<dbReference type="PANTHER" id="PTHR43576:SF2">
    <property type="entry name" value="INTRACELLULAR EXO-ALPHA-L-ARABINOFURANOSIDASE 2"/>
    <property type="match status" value="1"/>
</dbReference>